<dbReference type="InterPro" id="IPR050478">
    <property type="entry name" value="Ethylene_sulfur-biosynth"/>
</dbReference>
<dbReference type="EC" id="2.6.1.-" evidence="2"/>
<evidence type="ECO:0000256" key="2">
    <source>
        <dbReference type="RuleBase" id="RU000481"/>
    </source>
</evidence>
<dbReference type="InterPro" id="IPR015424">
    <property type="entry name" value="PyrdxlP-dep_Trfase"/>
</dbReference>
<evidence type="ECO:0000256" key="1">
    <source>
        <dbReference type="ARBA" id="ARBA00022898"/>
    </source>
</evidence>
<dbReference type="PANTHER" id="PTHR43795">
    <property type="entry name" value="BIFUNCTIONAL ASPARTATE AMINOTRANSFERASE AND GLUTAMATE/ASPARTATE-PREPHENATE AMINOTRANSFERASE-RELATED"/>
    <property type="match status" value="1"/>
</dbReference>
<dbReference type="GO" id="GO:0030170">
    <property type="term" value="F:pyridoxal phosphate binding"/>
    <property type="evidence" value="ECO:0007669"/>
    <property type="project" value="InterPro"/>
</dbReference>
<dbReference type="InterPro" id="IPR004839">
    <property type="entry name" value="Aminotransferase_I/II_large"/>
</dbReference>
<dbReference type="RefSeq" id="WP_013657231.1">
    <property type="nucleotide sequence ID" value="NC_015275.1"/>
</dbReference>
<dbReference type="CDD" id="cd00609">
    <property type="entry name" value="AAT_like"/>
    <property type="match status" value="1"/>
</dbReference>
<evidence type="ECO:0000259" key="3">
    <source>
        <dbReference type="Pfam" id="PF00155"/>
    </source>
</evidence>
<dbReference type="InterPro" id="IPR022518">
    <property type="entry name" value="Aspartate_4-decarboxylase"/>
</dbReference>
<dbReference type="NCBIfam" id="TIGR03801">
    <property type="entry name" value="asp_4_decarbox"/>
    <property type="match status" value="1"/>
</dbReference>
<comment type="similarity">
    <text evidence="2">Belongs to the class-I pyridoxal-phosphate-dependent aminotransferase family.</text>
</comment>
<dbReference type="SUPFAM" id="SSF53383">
    <property type="entry name" value="PLP-dependent transferases"/>
    <property type="match status" value="1"/>
</dbReference>
<keyword evidence="2" id="KW-0808">Transferase</keyword>
<gene>
    <name evidence="4" type="ordered locus">Clole_2227</name>
</gene>
<keyword evidence="5" id="KW-1185">Reference proteome</keyword>
<organism evidence="4 5">
    <name type="scientific">Cellulosilyticum lentocellum (strain ATCC 49066 / DSM 5427 / NCIMB 11756 / RHM5)</name>
    <name type="common">Clostridium lentocellum</name>
    <dbReference type="NCBI Taxonomy" id="642492"/>
    <lineage>
        <taxon>Bacteria</taxon>
        <taxon>Bacillati</taxon>
        <taxon>Bacillota</taxon>
        <taxon>Clostridia</taxon>
        <taxon>Lachnospirales</taxon>
        <taxon>Cellulosilyticaceae</taxon>
        <taxon>Cellulosilyticum</taxon>
    </lineage>
</organism>
<evidence type="ECO:0000313" key="4">
    <source>
        <dbReference type="EMBL" id="ADZ83937.1"/>
    </source>
</evidence>
<dbReference type="KEGG" id="cle:Clole_2227"/>
<dbReference type="Proteomes" id="UP000008467">
    <property type="component" value="Chromosome"/>
</dbReference>
<feature type="domain" description="Aminotransferase class I/classII large" evidence="3">
    <location>
        <begin position="192"/>
        <end position="526"/>
    </location>
</feature>
<dbReference type="PANTHER" id="PTHR43795:SF2">
    <property type="entry name" value="BIFUNCTIONAL ASPARTATE AMINOTRANSFERASE AND GLUTAMATE_ASPARTATE-PREPHENATE AMINOTRANSFERASE"/>
    <property type="match status" value="1"/>
</dbReference>
<dbReference type="HOGENOM" id="CLU_038911_0_0_9"/>
<dbReference type="STRING" id="642492.Clole_2227"/>
<dbReference type="Pfam" id="PF00155">
    <property type="entry name" value="Aminotran_1_2"/>
    <property type="match status" value="1"/>
</dbReference>
<keyword evidence="2" id="KW-0032">Aminotransferase</keyword>
<dbReference type="InterPro" id="IPR004838">
    <property type="entry name" value="NHTrfase_class1_PyrdxlP-BS"/>
</dbReference>
<dbReference type="Gene3D" id="3.90.1150.10">
    <property type="entry name" value="Aspartate Aminotransferase, domain 1"/>
    <property type="match status" value="1"/>
</dbReference>
<dbReference type="InterPro" id="IPR015422">
    <property type="entry name" value="PyrdxlP-dep_Trfase_small"/>
</dbReference>
<evidence type="ECO:0000313" key="5">
    <source>
        <dbReference type="Proteomes" id="UP000008467"/>
    </source>
</evidence>
<dbReference type="InterPro" id="IPR015421">
    <property type="entry name" value="PyrdxlP-dep_Trfase_major"/>
</dbReference>
<protein>
    <recommendedName>
        <fullName evidence="2">Aminotransferase</fullName>
        <ecNumber evidence="2">2.6.1.-</ecNumber>
    </recommendedName>
</protein>
<keyword evidence="1" id="KW-0663">Pyridoxal phosphate</keyword>
<dbReference type="AlphaFoldDB" id="F2JRL6"/>
<dbReference type="NCBIfam" id="NF006755">
    <property type="entry name" value="PRK09275.1"/>
    <property type="match status" value="1"/>
</dbReference>
<name>F2JRL6_CELLD</name>
<dbReference type="GO" id="GO:0008483">
    <property type="term" value="F:transaminase activity"/>
    <property type="evidence" value="ECO:0007669"/>
    <property type="project" value="UniProtKB-KW"/>
</dbReference>
<reference evidence="4 5" key="1">
    <citation type="journal article" date="2011" name="J. Bacteriol.">
        <title>Complete genome sequence of the cellulose-degrading bacterium Cellulosilyticum lentocellum.</title>
        <authorList>
            <consortium name="US DOE Joint Genome Institute"/>
            <person name="Miller D.A."/>
            <person name="Suen G."/>
            <person name="Bruce D."/>
            <person name="Copeland A."/>
            <person name="Cheng J.F."/>
            <person name="Detter C."/>
            <person name="Goodwin L.A."/>
            <person name="Han C.S."/>
            <person name="Hauser L.J."/>
            <person name="Land M.L."/>
            <person name="Lapidus A."/>
            <person name="Lucas S."/>
            <person name="Meincke L."/>
            <person name="Pitluck S."/>
            <person name="Tapia R."/>
            <person name="Teshima H."/>
            <person name="Woyke T."/>
            <person name="Fox B.G."/>
            <person name="Angert E.R."/>
            <person name="Currie C.R."/>
        </authorList>
    </citation>
    <scope>NUCLEOTIDE SEQUENCE [LARGE SCALE GENOMIC DNA]</scope>
    <source>
        <strain evidence="5">ATCC 49066 / DSM 5427 / NCIMB 11756 / RHM5</strain>
    </source>
</reference>
<dbReference type="GO" id="GO:0006520">
    <property type="term" value="P:amino acid metabolic process"/>
    <property type="evidence" value="ECO:0007669"/>
    <property type="project" value="TreeGrafter"/>
</dbReference>
<dbReference type="EMBL" id="CP002582">
    <property type="protein sequence ID" value="ADZ83937.1"/>
    <property type="molecule type" value="Genomic_DNA"/>
</dbReference>
<dbReference type="Gene3D" id="3.40.640.10">
    <property type="entry name" value="Type I PLP-dependent aspartate aminotransferase-like (Major domain)"/>
    <property type="match status" value="1"/>
</dbReference>
<dbReference type="eggNOG" id="COG0436">
    <property type="taxonomic scope" value="Bacteria"/>
</dbReference>
<dbReference type="PROSITE" id="PS00105">
    <property type="entry name" value="AA_TRANSFER_CLASS_1"/>
    <property type="match status" value="1"/>
</dbReference>
<sequence>MILKGTEEIKELVKEYKNLSPFELKNKLIAMAKSTEKKGVATFLNAGRGNPNWTASTPRQAFFTLGLFAVEETKRDVEKNDLAGMPYVKDIDMHFDEFVANNKHLPGLDLLSGVIEYGVKVHGFNKNRWIYELVDAIIGDHYPMPDRMLHCIEKVVYDYLMQEMGRVIPKEVTHDLFAVEGGTAAMCYIFDSMMANHLLEKGDHIALMVPIFTPYLEIPHLSRYALKVTNIHASEINEEGRHNWQYPKEELDKIADKTVKALFLVNPSNPPSVAINDESIIYMKQIIKEKNPKLMIITDDVYGTFTNNFKSLMTEIPEQTIGVYSYSKYFGVTGWRLGLIAISKKNIFDQLIRELPPEVISDLDHRYGALTNNPRDITFIDRIVADSRQVALNHTAGLSTPQQAQMAIFSVFALLDKENCYKKQTQEICHRRLKLLYDHLDLPLYLQPHNTAYYSEIDLLVWARVKYNEEFVNYLEIHYAPEDILFRLAQEYAIVLLNGNGFKGPDWSIRVSLANLPDEAYAQIGDAINAIFNQYVEAWKQTK</sequence>
<proteinExistence type="inferred from homology"/>
<accession>F2JRL6</accession>
<comment type="cofactor">
    <cofactor evidence="2">
        <name>pyridoxal 5'-phosphate</name>
        <dbReference type="ChEBI" id="CHEBI:597326"/>
    </cofactor>
</comment>
<dbReference type="Gene3D" id="1.10.20.110">
    <property type="match status" value="1"/>
</dbReference>